<proteinExistence type="inferred from homology"/>
<feature type="transmembrane region" description="Helical" evidence="11">
    <location>
        <begin position="85"/>
        <end position="103"/>
    </location>
</feature>
<feature type="compositionally biased region" description="Polar residues" evidence="10">
    <location>
        <begin position="106"/>
        <end position="121"/>
    </location>
</feature>
<dbReference type="EMBL" id="SIHI01000010">
    <property type="protein sequence ID" value="TWT51894.1"/>
    <property type="molecule type" value="Genomic_DNA"/>
</dbReference>
<comment type="similarity">
    <text evidence="7">Belongs to the drug/metabolite transporter (DMT) superfamily. Small multidrug resistance (SMR) (TC 2.A.7.1) family. Gdx/SugE subfamily.</text>
</comment>
<dbReference type="OrthoDB" id="21828at2"/>
<dbReference type="Pfam" id="PF00893">
    <property type="entry name" value="Multi_Drug_Res"/>
    <property type="match status" value="1"/>
</dbReference>
<evidence type="ECO:0000256" key="8">
    <source>
        <dbReference type="ARBA" id="ARBA00039168"/>
    </source>
</evidence>
<keyword evidence="2" id="KW-0813">Transport</keyword>
<evidence type="ECO:0000256" key="7">
    <source>
        <dbReference type="ARBA" id="ARBA00038151"/>
    </source>
</evidence>
<comment type="subcellular location">
    <subcellularLocation>
        <location evidence="1 9">Cell membrane</location>
        <topology evidence="1 9">Multi-pass membrane protein</topology>
    </subcellularLocation>
</comment>
<reference evidence="12 13" key="1">
    <citation type="submission" date="2019-02" db="EMBL/GenBank/DDBJ databases">
        <title>Deep-cultivation of Planctomycetes and their phenomic and genomic characterization uncovers novel biology.</title>
        <authorList>
            <person name="Wiegand S."/>
            <person name="Jogler M."/>
            <person name="Boedeker C."/>
            <person name="Pinto D."/>
            <person name="Vollmers J."/>
            <person name="Rivas-Marin E."/>
            <person name="Kohn T."/>
            <person name="Peeters S.H."/>
            <person name="Heuer A."/>
            <person name="Rast P."/>
            <person name="Oberbeckmann S."/>
            <person name="Bunk B."/>
            <person name="Jeske O."/>
            <person name="Meyerdierks A."/>
            <person name="Storesund J.E."/>
            <person name="Kallscheuer N."/>
            <person name="Luecker S."/>
            <person name="Lage O.M."/>
            <person name="Pohl T."/>
            <person name="Merkel B.J."/>
            <person name="Hornburger P."/>
            <person name="Mueller R.-W."/>
            <person name="Bruemmer F."/>
            <person name="Labrenz M."/>
            <person name="Spormann A.M."/>
            <person name="Op Den Camp H."/>
            <person name="Overmann J."/>
            <person name="Amann R."/>
            <person name="Jetten M.S.M."/>
            <person name="Mascher T."/>
            <person name="Medema M.H."/>
            <person name="Devos D.P."/>
            <person name="Kaster A.-K."/>
            <person name="Ovreas L."/>
            <person name="Rohde M."/>
            <person name="Galperin M.Y."/>
            <person name="Jogler C."/>
        </authorList>
    </citation>
    <scope>NUCLEOTIDE SEQUENCE [LARGE SCALE GENOMIC DNA]</scope>
    <source>
        <strain evidence="12 13">KOR42</strain>
    </source>
</reference>
<sequence length="130" mass="13874">MKSWIILFVAGLLETGWAVGLKYTDGFTHFWASIWTIIALVASMVLLSVAVRDLPIGTAYPVWVGIGAVGSALFGMVVLNESTSPARLFFLLLLVAAIIGLKATSHTPSSESQNVSENAAQVAQPKSIER</sequence>
<evidence type="ECO:0000313" key="12">
    <source>
        <dbReference type="EMBL" id="TWT51894.1"/>
    </source>
</evidence>
<dbReference type="SUPFAM" id="SSF103481">
    <property type="entry name" value="Multidrug resistance efflux transporter EmrE"/>
    <property type="match status" value="1"/>
</dbReference>
<dbReference type="AlphaFoldDB" id="A0A5C5WM60"/>
<dbReference type="FunFam" id="1.10.3730.20:FF:000001">
    <property type="entry name" value="Quaternary ammonium compound resistance transporter SugE"/>
    <property type="match status" value="1"/>
</dbReference>
<feature type="transmembrane region" description="Helical" evidence="11">
    <location>
        <begin position="58"/>
        <end position="79"/>
    </location>
</feature>
<dbReference type="NCBIfam" id="NF008512">
    <property type="entry name" value="PRK11431.1"/>
    <property type="match status" value="1"/>
</dbReference>
<evidence type="ECO:0000313" key="13">
    <source>
        <dbReference type="Proteomes" id="UP000317243"/>
    </source>
</evidence>
<name>A0A5C5WM60_9PLAN</name>
<dbReference type="InterPro" id="IPR045324">
    <property type="entry name" value="Small_multidrug_res"/>
</dbReference>
<keyword evidence="5 11" id="KW-1133">Transmembrane helix</keyword>
<keyword evidence="4 9" id="KW-0812">Transmembrane</keyword>
<evidence type="ECO:0000256" key="10">
    <source>
        <dbReference type="SAM" id="MobiDB-lite"/>
    </source>
</evidence>
<dbReference type="Proteomes" id="UP000317243">
    <property type="component" value="Unassembled WGS sequence"/>
</dbReference>
<evidence type="ECO:0000256" key="4">
    <source>
        <dbReference type="ARBA" id="ARBA00022692"/>
    </source>
</evidence>
<organism evidence="12 13">
    <name type="scientific">Thalassoglobus neptunius</name>
    <dbReference type="NCBI Taxonomy" id="1938619"/>
    <lineage>
        <taxon>Bacteria</taxon>
        <taxon>Pseudomonadati</taxon>
        <taxon>Planctomycetota</taxon>
        <taxon>Planctomycetia</taxon>
        <taxon>Planctomycetales</taxon>
        <taxon>Planctomycetaceae</taxon>
        <taxon>Thalassoglobus</taxon>
    </lineage>
</organism>
<dbReference type="InterPro" id="IPR037185">
    <property type="entry name" value="EmrE-like"/>
</dbReference>
<evidence type="ECO:0000256" key="3">
    <source>
        <dbReference type="ARBA" id="ARBA00022475"/>
    </source>
</evidence>
<dbReference type="PANTHER" id="PTHR30561:SF0">
    <property type="entry name" value="GUANIDINIUM EXPORTER"/>
    <property type="match status" value="1"/>
</dbReference>
<dbReference type="GO" id="GO:0005886">
    <property type="term" value="C:plasma membrane"/>
    <property type="evidence" value="ECO:0007669"/>
    <property type="project" value="UniProtKB-SubCell"/>
</dbReference>
<accession>A0A5C5WM60</accession>
<dbReference type="Gene3D" id="1.10.3730.20">
    <property type="match status" value="1"/>
</dbReference>
<dbReference type="PANTHER" id="PTHR30561">
    <property type="entry name" value="SMR FAMILY PROTON-DEPENDENT DRUG EFFLUX TRANSPORTER SUGE"/>
    <property type="match status" value="1"/>
</dbReference>
<evidence type="ECO:0000256" key="9">
    <source>
        <dbReference type="RuleBase" id="RU003942"/>
    </source>
</evidence>
<keyword evidence="13" id="KW-1185">Reference proteome</keyword>
<gene>
    <name evidence="12" type="primary">sugE</name>
    <name evidence="12" type="ORF">KOR42_33680</name>
</gene>
<dbReference type="GO" id="GO:0022857">
    <property type="term" value="F:transmembrane transporter activity"/>
    <property type="evidence" value="ECO:0007669"/>
    <property type="project" value="InterPro"/>
</dbReference>
<evidence type="ECO:0000256" key="2">
    <source>
        <dbReference type="ARBA" id="ARBA00022448"/>
    </source>
</evidence>
<feature type="transmembrane region" description="Helical" evidence="11">
    <location>
        <begin position="28"/>
        <end position="51"/>
    </location>
</feature>
<evidence type="ECO:0000256" key="1">
    <source>
        <dbReference type="ARBA" id="ARBA00004651"/>
    </source>
</evidence>
<feature type="region of interest" description="Disordered" evidence="10">
    <location>
        <begin position="106"/>
        <end position="130"/>
    </location>
</feature>
<dbReference type="InterPro" id="IPR000390">
    <property type="entry name" value="Small_drug/metabolite_transptr"/>
</dbReference>
<comment type="caution">
    <text evidence="12">The sequence shown here is derived from an EMBL/GenBank/DDBJ whole genome shotgun (WGS) entry which is preliminary data.</text>
</comment>
<evidence type="ECO:0000256" key="11">
    <source>
        <dbReference type="SAM" id="Phobius"/>
    </source>
</evidence>
<keyword evidence="3" id="KW-1003">Cell membrane</keyword>
<dbReference type="GO" id="GO:1990961">
    <property type="term" value="P:xenobiotic detoxification by transmembrane export across the plasma membrane"/>
    <property type="evidence" value="ECO:0007669"/>
    <property type="project" value="UniProtKB-ARBA"/>
</dbReference>
<evidence type="ECO:0000256" key="5">
    <source>
        <dbReference type="ARBA" id="ARBA00022989"/>
    </source>
</evidence>
<keyword evidence="6 11" id="KW-0472">Membrane</keyword>
<protein>
    <recommendedName>
        <fullName evidence="8">Guanidinium exporter</fullName>
    </recommendedName>
</protein>
<evidence type="ECO:0000256" key="6">
    <source>
        <dbReference type="ARBA" id="ARBA00023136"/>
    </source>
</evidence>